<dbReference type="Gene3D" id="3.40.50.300">
    <property type="entry name" value="P-loop containing nucleotide triphosphate hydrolases"/>
    <property type="match status" value="2"/>
</dbReference>
<feature type="region of interest" description="Disordered" evidence="3">
    <location>
        <begin position="318"/>
        <end position="347"/>
    </location>
</feature>
<dbReference type="SUPFAM" id="SSF54814">
    <property type="entry name" value="Prokaryotic type KH domain (KH-domain type II)"/>
    <property type="match status" value="1"/>
</dbReference>
<organism evidence="5 6">
    <name type="scientific">Ridgeia piscesae</name>
    <name type="common">Tubeworm</name>
    <dbReference type="NCBI Taxonomy" id="27915"/>
    <lineage>
        <taxon>Eukaryota</taxon>
        <taxon>Metazoa</taxon>
        <taxon>Spiralia</taxon>
        <taxon>Lophotrochozoa</taxon>
        <taxon>Annelida</taxon>
        <taxon>Polychaeta</taxon>
        <taxon>Sedentaria</taxon>
        <taxon>Canalipalpata</taxon>
        <taxon>Sabellida</taxon>
        <taxon>Siboglinidae</taxon>
        <taxon>Ridgeia</taxon>
    </lineage>
</organism>
<keyword evidence="1" id="KW-0547">Nucleotide-binding</keyword>
<dbReference type="InterPro" id="IPR027417">
    <property type="entry name" value="P-loop_NTPase"/>
</dbReference>
<evidence type="ECO:0000259" key="4">
    <source>
        <dbReference type="Pfam" id="PF01926"/>
    </source>
</evidence>
<dbReference type="GO" id="GO:0005525">
    <property type="term" value="F:GTP binding"/>
    <property type="evidence" value="ECO:0007669"/>
    <property type="project" value="UniProtKB-KW"/>
</dbReference>
<dbReference type="InterPro" id="IPR006073">
    <property type="entry name" value="GTP-bd"/>
</dbReference>
<dbReference type="PANTHER" id="PTHR42698:SF1">
    <property type="entry name" value="GTPASE ERA, MITOCHONDRIAL"/>
    <property type="match status" value="1"/>
</dbReference>
<dbReference type="SUPFAM" id="SSF52540">
    <property type="entry name" value="P-loop containing nucleoside triphosphate hydrolases"/>
    <property type="match status" value="1"/>
</dbReference>
<dbReference type="Gene3D" id="3.30.300.20">
    <property type="match status" value="1"/>
</dbReference>
<evidence type="ECO:0000313" key="5">
    <source>
        <dbReference type="EMBL" id="KAK2193507.1"/>
    </source>
</evidence>
<dbReference type="InterPro" id="IPR015946">
    <property type="entry name" value="KH_dom-like_a/b"/>
</dbReference>
<feature type="domain" description="G" evidence="4">
    <location>
        <begin position="169"/>
        <end position="189"/>
    </location>
</feature>
<sequence>MAESETNVGPMGLHVTQRRKIWIITGNPYEEDIEAMTRMEKAYDDGAERVDSYDEKSHIKNVENGPSHQPSYSVLQWLNAQSRTLCPFHSQRLGAAMTRQRHYSSIAVPHDTRDVNGNNHHQRNCRELPTSHSGDDLFVPDRIIGLTKAEQKKLLRKPPEHLEKSRILKVAIIGAPNAGKSTLANMLMGWRVFLDTPGMITPGKRMRHRLEMSLLTDPHSVLYDADLIAVIVDVSNVWHRTKIEEEVLKTLHLHRAKPAILVLNKIDRLKRKQELLNITRTLTEGIVGGQQNWSTVKPMKKKIDIESLFEKMDSDKANHNMQEKQKDSKCSSNQDSSDIDGQGDLDLSKSHEDVFDRIMSSDERGLAESSLELLEMENVTEQTDEGVSDVISQQPFVGEISGENGTTIEIHGSSEEELNQFLAGDKISLDDDGGDSDDRVVVKTQWSETASRGQHRPDLRDGEVWRKYYRRIQEAQREVGEKRGWANFDAVFMLSALEGDGVIDLKNYLLESAVSGPWQFHSSLVTDQNPIEIARMCVWEKMLDHLPEEIPYQIKIRLALWEIDEDNMLRATFELLCDTKRHMICRE</sequence>
<gene>
    <name evidence="5" type="ORF">NP493_12g11000</name>
</gene>
<dbReference type="GO" id="GO:0019843">
    <property type="term" value="F:rRNA binding"/>
    <property type="evidence" value="ECO:0007669"/>
    <property type="project" value="TreeGrafter"/>
</dbReference>
<proteinExistence type="predicted"/>
<dbReference type="GO" id="GO:0000028">
    <property type="term" value="P:ribosomal small subunit assembly"/>
    <property type="evidence" value="ECO:0007669"/>
    <property type="project" value="TreeGrafter"/>
</dbReference>
<protein>
    <recommendedName>
        <fullName evidence="4">G domain-containing protein</fullName>
    </recommendedName>
</protein>
<feature type="compositionally biased region" description="Basic and acidic residues" evidence="3">
    <location>
        <begin position="318"/>
        <end position="329"/>
    </location>
</feature>
<evidence type="ECO:0000313" key="6">
    <source>
        <dbReference type="Proteomes" id="UP001209878"/>
    </source>
</evidence>
<evidence type="ECO:0000256" key="2">
    <source>
        <dbReference type="ARBA" id="ARBA00023134"/>
    </source>
</evidence>
<name>A0AAD9PEU9_RIDPI</name>
<comment type="caution">
    <text evidence="5">The sequence shown here is derived from an EMBL/GenBank/DDBJ whole genome shotgun (WGS) entry which is preliminary data.</text>
</comment>
<dbReference type="AlphaFoldDB" id="A0AAD9PEU9"/>
<dbReference type="Proteomes" id="UP001209878">
    <property type="component" value="Unassembled WGS sequence"/>
</dbReference>
<dbReference type="GO" id="GO:0005759">
    <property type="term" value="C:mitochondrial matrix"/>
    <property type="evidence" value="ECO:0007669"/>
    <property type="project" value="TreeGrafter"/>
</dbReference>
<evidence type="ECO:0000256" key="3">
    <source>
        <dbReference type="SAM" id="MobiDB-lite"/>
    </source>
</evidence>
<reference evidence="5" key="1">
    <citation type="journal article" date="2023" name="Mol. Biol. Evol.">
        <title>Third-Generation Sequencing Reveals the Adaptive Role of the Epigenome in Three Deep-Sea Polychaetes.</title>
        <authorList>
            <person name="Perez M."/>
            <person name="Aroh O."/>
            <person name="Sun Y."/>
            <person name="Lan Y."/>
            <person name="Juniper S.K."/>
            <person name="Young C.R."/>
            <person name="Angers B."/>
            <person name="Qian P.Y."/>
        </authorList>
    </citation>
    <scope>NUCLEOTIDE SEQUENCE</scope>
    <source>
        <strain evidence="5">R07B-5</strain>
    </source>
</reference>
<dbReference type="PANTHER" id="PTHR42698">
    <property type="entry name" value="GTPASE ERA"/>
    <property type="match status" value="1"/>
</dbReference>
<dbReference type="InterPro" id="IPR009019">
    <property type="entry name" value="KH_sf_prok-type"/>
</dbReference>
<keyword evidence="6" id="KW-1185">Reference proteome</keyword>
<accession>A0AAD9PEU9</accession>
<dbReference type="GO" id="GO:0043024">
    <property type="term" value="F:ribosomal small subunit binding"/>
    <property type="evidence" value="ECO:0007669"/>
    <property type="project" value="TreeGrafter"/>
</dbReference>
<dbReference type="InterPro" id="IPR005662">
    <property type="entry name" value="GTPase_Era-like"/>
</dbReference>
<evidence type="ECO:0000256" key="1">
    <source>
        <dbReference type="ARBA" id="ARBA00022741"/>
    </source>
</evidence>
<dbReference type="Pfam" id="PF01926">
    <property type="entry name" value="MMR_HSR1"/>
    <property type="match status" value="1"/>
</dbReference>
<keyword evidence="2" id="KW-0342">GTP-binding</keyword>
<dbReference type="EMBL" id="JAODUO010000012">
    <property type="protein sequence ID" value="KAK2193507.1"/>
    <property type="molecule type" value="Genomic_DNA"/>
</dbReference>